<sequence length="55" mass="6637">MVERRRELDRRYQRKAKLLKLKIKLAAAKDDREKQLILDKIHLISPWWTPPVANS</sequence>
<organism evidence="1">
    <name type="scientific">Tuwongella immobilis</name>
    <dbReference type="NCBI Taxonomy" id="692036"/>
    <lineage>
        <taxon>Bacteria</taxon>
        <taxon>Pseudomonadati</taxon>
        <taxon>Planctomycetota</taxon>
        <taxon>Planctomycetia</taxon>
        <taxon>Gemmatales</taxon>
        <taxon>Gemmataceae</taxon>
        <taxon>Tuwongella</taxon>
    </lineage>
</organism>
<dbReference type="Pfam" id="PF20607">
    <property type="entry name" value="DUF6800"/>
    <property type="match status" value="1"/>
</dbReference>
<dbReference type="Proteomes" id="UP000464378">
    <property type="component" value="Chromosome"/>
</dbReference>
<dbReference type="InParanoid" id="A0A6C2YPU1"/>
<accession>A0A6C2YPU1</accession>
<dbReference type="RefSeq" id="WP_162655766.1">
    <property type="nucleotide sequence ID" value="NZ_LR593887.1"/>
</dbReference>
<keyword evidence="2" id="KW-1185">Reference proteome</keyword>
<name>A0A6C2YPU1_9BACT</name>
<evidence type="ECO:0000313" key="2">
    <source>
        <dbReference type="Proteomes" id="UP000464378"/>
    </source>
</evidence>
<protein>
    <submittedName>
        <fullName evidence="1">Uncharacterized protein</fullName>
    </submittedName>
</protein>
<gene>
    <name evidence="1" type="ORF">GMBLW1_10580</name>
</gene>
<dbReference type="AlphaFoldDB" id="A0A6C2YPU1"/>
<dbReference type="EMBL" id="LR593887">
    <property type="protein sequence ID" value="VTS02794.1"/>
    <property type="molecule type" value="Genomic_DNA"/>
</dbReference>
<proteinExistence type="predicted"/>
<dbReference type="EMBL" id="LR586016">
    <property type="protein sequence ID" value="VIP02902.1"/>
    <property type="molecule type" value="Genomic_DNA"/>
</dbReference>
<dbReference type="KEGG" id="tim:GMBLW1_10580"/>
<dbReference type="InterPro" id="IPR046479">
    <property type="entry name" value="DUF6800"/>
</dbReference>
<evidence type="ECO:0000313" key="1">
    <source>
        <dbReference type="EMBL" id="VIP02902.1"/>
    </source>
</evidence>
<reference evidence="1" key="1">
    <citation type="submission" date="2019-04" db="EMBL/GenBank/DDBJ databases">
        <authorList>
            <consortium name="Science for Life Laboratories"/>
        </authorList>
    </citation>
    <scope>NUCLEOTIDE SEQUENCE</scope>
    <source>
        <strain evidence="1">MBLW1</strain>
    </source>
</reference>